<accession>A0A162B9B8</accession>
<feature type="transmembrane region" description="Helical" evidence="6">
    <location>
        <begin position="12"/>
        <end position="31"/>
    </location>
</feature>
<dbReference type="PANTHER" id="PTHR47119:SF1">
    <property type="entry name" value="PLANT VIRAL-RESPONSE FAMILY PROTEIN"/>
    <property type="match status" value="1"/>
</dbReference>
<feature type="transmembrane region" description="Helical" evidence="6">
    <location>
        <begin position="123"/>
        <end position="142"/>
    </location>
</feature>
<feature type="transmembrane region" description="Helical" evidence="6">
    <location>
        <begin position="52"/>
        <end position="73"/>
    </location>
</feature>
<keyword evidence="9" id="KW-1185">Reference proteome</keyword>
<dbReference type="GO" id="GO:0016020">
    <property type="term" value="C:membrane"/>
    <property type="evidence" value="ECO:0007669"/>
    <property type="project" value="UniProtKB-SubCell"/>
</dbReference>
<dbReference type="OMA" id="MLLANFQ"/>
<dbReference type="AlphaFoldDB" id="A0A162B9B8"/>
<feature type="transmembrane region" description="Helical" evidence="6">
    <location>
        <begin position="179"/>
        <end position="197"/>
    </location>
</feature>
<dbReference type="PANTHER" id="PTHR47119">
    <property type="entry name" value="PLANT VIRAL-RESPONSE FAMILY PROTEIN"/>
    <property type="match status" value="1"/>
</dbReference>
<protein>
    <recommendedName>
        <fullName evidence="10">Transmembrane protein 45B</fullName>
    </recommendedName>
</protein>
<comment type="subcellular location">
    <subcellularLocation>
        <location evidence="1">Membrane</location>
        <topology evidence="1">Multi-pass membrane protein</topology>
    </subcellularLocation>
</comment>
<evidence type="ECO:0000313" key="7">
    <source>
        <dbReference type="EMBL" id="KZN11593.1"/>
    </source>
</evidence>
<evidence type="ECO:0000256" key="6">
    <source>
        <dbReference type="SAM" id="Phobius"/>
    </source>
</evidence>
<evidence type="ECO:0000313" key="8">
    <source>
        <dbReference type="EMBL" id="WOG85369.1"/>
    </source>
</evidence>
<evidence type="ECO:0000313" key="9">
    <source>
        <dbReference type="Proteomes" id="UP000077755"/>
    </source>
</evidence>
<feature type="transmembrane region" description="Helical" evidence="6">
    <location>
        <begin position="93"/>
        <end position="111"/>
    </location>
</feature>
<dbReference type="Pfam" id="PF04819">
    <property type="entry name" value="DUF716"/>
    <property type="match status" value="1"/>
</dbReference>
<evidence type="ECO:0000256" key="3">
    <source>
        <dbReference type="ARBA" id="ARBA00022692"/>
    </source>
</evidence>
<feature type="transmembrane region" description="Helical" evidence="6">
    <location>
        <begin position="154"/>
        <end position="174"/>
    </location>
</feature>
<reference evidence="7" key="1">
    <citation type="journal article" date="2016" name="Nat. Genet.">
        <title>A high-quality carrot genome assembly provides new insights into carotenoid accumulation and asterid genome evolution.</title>
        <authorList>
            <person name="Iorizzo M."/>
            <person name="Ellison S."/>
            <person name="Senalik D."/>
            <person name="Zeng P."/>
            <person name="Satapoomin P."/>
            <person name="Huang J."/>
            <person name="Bowman M."/>
            <person name="Iovene M."/>
            <person name="Sanseverino W."/>
            <person name="Cavagnaro P."/>
            <person name="Yildiz M."/>
            <person name="Macko-Podgorni A."/>
            <person name="Moranska E."/>
            <person name="Grzebelus E."/>
            <person name="Grzebelus D."/>
            <person name="Ashrafi H."/>
            <person name="Zheng Z."/>
            <person name="Cheng S."/>
            <person name="Spooner D."/>
            <person name="Van Deynze A."/>
            <person name="Simon P."/>
        </authorList>
    </citation>
    <scope>NUCLEOTIDE SEQUENCE [LARGE SCALE GENOMIC DNA]</scope>
    <source>
        <tissue evidence="7">Leaf</tissue>
    </source>
</reference>
<keyword evidence="3 6" id="KW-0812">Transmembrane</keyword>
<feature type="transmembrane region" description="Helical" evidence="6">
    <location>
        <begin position="236"/>
        <end position="256"/>
    </location>
</feature>
<reference evidence="8" key="2">
    <citation type="submission" date="2022-03" db="EMBL/GenBank/DDBJ databases">
        <title>Draft title - Genomic analysis of global carrot germplasm unveils the trajectory of domestication and the origin of high carotenoid orange carrot.</title>
        <authorList>
            <person name="Iorizzo M."/>
            <person name="Ellison S."/>
            <person name="Senalik D."/>
            <person name="Macko-Podgorni A."/>
            <person name="Grzebelus D."/>
            <person name="Bostan H."/>
            <person name="Rolling W."/>
            <person name="Curaba J."/>
            <person name="Simon P."/>
        </authorList>
    </citation>
    <scope>NUCLEOTIDE SEQUENCE</scope>
    <source>
        <tissue evidence="8">Leaf</tissue>
    </source>
</reference>
<dbReference type="OrthoDB" id="551896at2759"/>
<keyword evidence="4 6" id="KW-1133">Transmembrane helix</keyword>
<dbReference type="Gramene" id="KZN11593">
    <property type="protein sequence ID" value="KZN11593"/>
    <property type="gene ID" value="DCAR_004249"/>
</dbReference>
<organism evidence="7">
    <name type="scientific">Daucus carota subsp. sativus</name>
    <name type="common">Carrot</name>
    <dbReference type="NCBI Taxonomy" id="79200"/>
    <lineage>
        <taxon>Eukaryota</taxon>
        <taxon>Viridiplantae</taxon>
        <taxon>Streptophyta</taxon>
        <taxon>Embryophyta</taxon>
        <taxon>Tracheophyta</taxon>
        <taxon>Spermatophyta</taxon>
        <taxon>Magnoliopsida</taxon>
        <taxon>eudicotyledons</taxon>
        <taxon>Gunneridae</taxon>
        <taxon>Pentapetalae</taxon>
        <taxon>asterids</taxon>
        <taxon>campanulids</taxon>
        <taxon>Apiales</taxon>
        <taxon>Apiaceae</taxon>
        <taxon>Apioideae</taxon>
        <taxon>Scandiceae</taxon>
        <taxon>Daucinae</taxon>
        <taxon>Daucus</taxon>
        <taxon>Daucus sect. Daucus</taxon>
    </lineage>
</organism>
<name>A0A162B9B8_DAUCS</name>
<sequence>MGSFMGHAVPGTLFLLIGVWHVWCSLVRQVLNPKFFQVRVWNPVPGYNGKLKYLELYVISAGAFLDMCIELLYSPHFNYFVDGVLNPTHMNDFEHGGMLLMFFVYGVVMLLSEKTSLFPLPDGALCFVAATAFCAEFLLFFFHSTTHRGLEGHYHLILVLLVALCIFSVIAGALVPNNFAIDLSIGISMTLQGLWFYQTAFSLYGPSMPYGCKLAENKVVCNSENHEVRGMLLANFQLYSLVFGVMIAVVSSYGFAVKKYGQLGIRSYRGYG</sequence>
<dbReference type="EMBL" id="LNRQ01000001">
    <property type="protein sequence ID" value="KZN11593.1"/>
    <property type="molecule type" value="Genomic_DNA"/>
</dbReference>
<dbReference type="KEGG" id="dcr:108224293"/>
<evidence type="ECO:0000256" key="4">
    <source>
        <dbReference type="ARBA" id="ARBA00022989"/>
    </source>
</evidence>
<evidence type="ECO:0000256" key="2">
    <source>
        <dbReference type="ARBA" id="ARBA00006948"/>
    </source>
</evidence>
<dbReference type="InterPro" id="IPR006904">
    <property type="entry name" value="DUF716"/>
</dbReference>
<proteinExistence type="inferred from homology"/>
<dbReference type="Proteomes" id="UP000077755">
    <property type="component" value="Chromosome 1"/>
</dbReference>
<dbReference type="EMBL" id="CP093343">
    <property type="protein sequence ID" value="WOG85369.1"/>
    <property type="molecule type" value="Genomic_DNA"/>
</dbReference>
<gene>
    <name evidence="7" type="ORF">DCAR_004249</name>
    <name evidence="8" type="ORF">DCAR_0104557</name>
</gene>
<evidence type="ECO:0000256" key="1">
    <source>
        <dbReference type="ARBA" id="ARBA00004141"/>
    </source>
</evidence>
<comment type="similarity">
    <text evidence="2">Belongs to the TMEM45 family.</text>
</comment>
<keyword evidence="5 6" id="KW-0472">Membrane</keyword>
<evidence type="ECO:0000256" key="5">
    <source>
        <dbReference type="ARBA" id="ARBA00023136"/>
    </source>
</evidence>
<evidence type="ECO:0008006" key="10">
    <source>
        <dbReference type="Google" id="ProtNLM"/>
    </source>
</evidence>